<reference evidence="4 5" key="1">
    <citation type="submission" date="2020-07" db="EMBL/GenBank/DDBJ databases">
        <title>Genomic Encyclopedia of Type Strains, Phase IV (KMG-V): Genome sequencing to study the core and pangenomes of soil and plant-associated prokaryotes.</title>
        <authorList>
            <person name="Whitman W."/>
        </authorList>
    </citation>
    <scope>NUCLEOTIDE SEQUENCE [LARGE SCALE GENOMIC DNA]</scope>
    <source>
        <strain evidence="4 5">M8UP30</strain>
    </source>
</reference>
<accession>A0A7Y9TA79</accession>
<dbReference type="PANTHER" id="PTHR44591">
    <property type="entry name" value="STRESS RESPONSE REGULATOR PROTEIN 1"/>
    <property type="match status" value="1"/>
</dbReference>
<name>A0A7Y9TA79_9BACT</name>
<comment type="caution">
    <text evidence="4">The sequence shown here is derived from an EMBL/GenBank/DDBJ whole genome shotgun (WGS) entry which is preliminary data.</text>
</comment>
<proteinExistence type="predicted"/>
<dbReference type="InterPro" id="IPR050595">
    <property type="entry name" value="Bact_response_regulator"/>
</dbReference>
<dbReference type="SUPFAM" id="SSF52172">
    <property type="entry name" value="CheY-like"/>
    <property type="match status" value="1"/>
</dbReference>
<dbReference type="SMART" id="SM00448">
    <property type="entry name" value="REC"/>
    <property type="match status" value="1"/>
</dbReference>
<dbReference type="GO" id="GO:0000160">
    <property type="term" value="P:phosphorelay signal transduction system"/>
    <property type="evidence" value="ECO:0007669"/>
    <property type="project" value="InterPro"/>
</dbReference>
<evidence type="ECO:0000313" key="5">
    <source>
        <dbReference type="Proteomes" id="UP000534186"/>
    </source>
</evidence>
<dbReference type="CDD" id="cd00156">
    <property type="entry name" value="REC"/>
    <property type="match status" value="1"/>
</dbReference>
<dbReference type="AlphaFoldDB" id="A0A7Y9TA79"/>
<dbReference type="PANTHER" id="PTHR44591:SF3">
    <property type="entry name" value="RESPONSE REGULATORY DOMAIN-CONTAINING PROTEIN"/>
    <property type="match status" value="1"/>
</dbReference>
<evidence type="ECO:0000313" key="4">
    <source>
        <dbReference type="EMBL" id="NYF52050.1"/>
    </source>
</evidence>
<dbReference type="InterPro" id="IPR001789">
    <property type="entry name" value="Sig_transdc_resp-reg_receiver"/>
</dbReference>
<dbReference type="InterPro" id="IPR011006">
    <property type="entry name" value="CheY-like_superfamily"/>
</dbReference>
<sequence>MAPAKLLLVDDDETIRLTLGIILRKHGFKVTVAATVTEALKHISSEAFDVLLSDLHMPGAGDGLTVVSAMRHANPKAVTILLSSFPHMDAAAQAILLQTDEILVKPMDVTMLVEAIKQRLAAGPTRARLVESVAAILERSSDSTINDWYELVEKEETLMAIPMTFQQRSGHLPQVIRDLVLRLRSSKSLGSKELFSAAATEHGTVRRKQGYSAAMMVEESRILQVSVFNTLQKNLANIDFSVVLIGVMTIADEVDSQLSQAMKSYLAESIVDALPA</sequence>
<keyword evidence="4" id="KW-0238">DNA-binding</keyword>
<feature type="domain" description="Response regulatory" evidence="3">
    <location>
        <begin position="5"/>
        <end position="120"/>
    </location>
</feature>
<dbReference type="GO" id="GO:0003677">
    <property type="term" value="F:DNA binding"/>
    <property type="evidence" value="ECO:0007669"/>
    <property type="project" value="UniProtKB-KW"/>
</dbReference>
<dbReference type="Proteomes" id="UP000534186">
    <property type="component" value="Unassembled WGS sequence"/>
</dbReference>
<dbReference type="PROSITE" id="PS50110">
    <property type="entry name" value="RESPONSE_REGULATORY"/>
    <property type="match status" value="1"/>
</dbReference>
<evidence type="ECO:0000256" key="2">
    <source>
        <dbReference type="PROSITE-ProRule" id="PRU00169"/>
    </source>
</evidence>
<keyword evidence="1 2" id="KW-0597">Phosphoprotein</keyword>
<dbReference type="Gene3D" id="3.40.50.2300">
    <property type="match status" value="1"/>
</dbReference>
<evidence type="ECO:0000259" key="3">
    <source>
        <dbReference type="PROSITE" id="PS50110"/>
    </source>
</evidence>
<organism evidence="4 5">
    <name type="scientific">Tunturiibacter lichenicola</name>
    <dbReference type="NCBI Taxonomy" id="2051959"/>
    <lineage>
        <taxon>Bacteria</taxon>
        <taxon>Pseudomonadati</taxon>
        <taxon>Acidobacteriota</taxon>
        <taxon>Terriglobia</taxon>
        <taxon>Terriglobales</taxon>
        <taxon>Acidobacteriaceae</taxon>
        <taxon>Tunturiibacter</taxon>
    </lineage>
</organism>
<dbReference type="Pfam" id="PF00072">
    <property type="entry name" value="Response_reg"/>
    <property type="match status" value="1"/>
</dbReference>
<gene>
    <name evidence="4" type="ORF">HDF12_002415</name>
</gene>
<evidence type="ECO:0000256" key="1">
    <source>
        <dbReference type="ARBA" id="ARBA00022553"/>
    </source>
</evidence>
<dbReference type="EMBL" id="JACCCV010000001">
    <property type="protein sequence ID" value="NYF52050.1"/>
    <property type="molecule type" value="Genomic_DNA"/>
</dbReference>
<protein>
    <submittedName>
        <fullName evidence="4">DNA-binding response OmpR family regulator</fullName>
    </submittedName>
</protein>
<feature type="modified residue" description="4-aspartylphosphate" evidence="2">
    <location>
        <position position="54"/>
    </location>
</feature>